<dbReference type="InterPro" id="IPR051411">
    <property type="entry name" value="Polyketide_trans_af380"/>
</dbReference>
<sequence length="303" mass="33099">MEKLGFEVDGETVIGHLELPEGASAADPVPALVFTGPFTGTKEQVTGTYARFLAKEGFATLAFDHRNFGESGGRIRQHEAPYKKLDDLAAATSYLAARPEVDAQRIGAVGICLGGSFALHFAAFDPRIRALATVAAAYLDARPASEDAAVRKTEWFKDYARELALFHEGTPTRIKAVTKVDGEAAGMPGQEPFDYYGTDRAHSPHWKNEITRLSSYNLARFDAVLGADYLAATPTLVVHGTTDLYCSPEAAARIFERINGTKRIEWIETTNHIELYDSQPHVSAAVAHVSNWMKEHLYQGAGK</sequence>
<evidence type="ECO:0000313" key="3">
    <source>
        <dbReference type="Proteomes" id="UP001320831"/>
    </source>
</evidence>
<dbReference type="EMBL" id="JAOCZP010000011">
    <property type="protein sequence ID" value="MCT7378060.1"/>
    <property type="molecule type" value="Genomic_DNA"/>
</dbReference>
<evidence type="ECO:0000259" key="1">
    <source>
        <dbReference type="Pfam" id="PF12146"/>
    </source>
</evidence>
<dbReference type="Proteomes" id="UP001320831">
    <property type="component" value="Unassembled WGS sequence"/>
</dbReference>
<dbReference type="PANTHER" id="PTHR47751:SF1">
    <property type="entry name" value="SUPERFAMILY HYDROLASE, PUTATIVE (AFU_ORTHOLOGUE AFUA_2G16580)-RELATED"/>
    <property type="match status" value="1"/>
</dbReference>
<name>A0ABT2LU49_9HYPH</name>
<dbReference type="Gene3D" id="3.40.50.1820">
    <property type="entry name" value="alpha/beta hydrolase"/>
    <property type="match status" value="1"/>
</dbReference>
<dbReference type="InterPro" id="IPR022742">
    <property type="entry name" value="Hydrolase_4"/>
</dbReference>
<comment type="caution">
    <text evidence="2">The sequence shown here is derived from an EMBL/GenBank/DDBJ whole genome shotgun (WGS) entry which is preliminary data.</text>
</comment>
<reference evidence="2 3" key="1">
    <citation type="submission" date="2022-09" db="EMBL/GenBank/DDBJ databases">
        <title>Chelativorans salina sp. nov., a novel slightly halophilic bacterium isolated from a saline lake sediment enrichment.</title>
        <authorList>
            <person name="Gao L."/>
            <person name="Fang B.-Z."/>
            <person name="Li W.-J."/>
        </authorList>
    </citation>
    <scope>NUCLEOTIDE SEQUENCE [LARGE SCALE GENOMIC DNA]</scope>
    <source>
        <strain evidence="2 3">EGI FJ00035</strain>
    </source>
</reference>
<organism evidence="2 3">
    <name type="scientific">Chelativorans salis</name>
    <dbReference type="NCBI Taxonomy" id="2978478"/>
    <lineage>
        <taxon>Bacteria</taxon>
        <taxon>Pseudomonadati</taxon>
        <taxon>Pseudomonadota</taxon>
        <taxon>Alphaproteobacteria</taxon>
        <taxon>Hyphomicrobiales</taxon>
        <taxon>Phyllobacteriaceae</taxon>
        <taxon>Chelativorans</taxon>
    </lineage>
</organism>
<dbReference type="InterPro" id="IPR029058">
    <property type="entry name" value="AB_hydrolase_fold"/>
</dbReference>
<keyword evidence="3" id="KW-1185">Reference proteome</keyword>
<feature type="domain" description="Serine aminopeptidase S33" evidence="1">
    <location>
        <begin position="48"/>
        <end position="276"/>
    </location>
</feature>
<dbReference type="Pfam" id="PF12146">
    <property type="entry name" value="Hydrolase_4"/>
    <property type="match status" value="1"/>
</dbReference>
<accession>A0ABT2LU49</accession>
<evidence type="ECO:0000313" key="2">
    <source>
        <dbReference type="EMBL" id="MCT7378060.1"/>
    </source>
</evidence>
<dbReference type="Gene3D" id="1.10.10.800">
    <property type="match status" value="1"/>
</dbReference>
<keyword evidence="2" id="KW-0378">Hydrolase</keyword>
<proteinExistence type="predicted"/>
<dbReference type="PANTHER" id="PTHR47751">
    <property type="entry name" value="SUPERFAMILY HYDROLASE, PUTATIVE (AFU_ORTHOLOGUE AFUA_2G16580)-RELATED"/>
    <property type="match status" value="1"/>
</dbReference>
<gene>
    <name evidence="2" type="ORF">N5A92_23865</name>
</gene>
<dbReference type="RefSeq" id="WP_260906854.1">
    <property type="nucleotide sequence ID" value="NZ_JAOCZP010000011.1"/>
</dbReference>
<dbReference type="SUPFAM" id="SSF53474">
    <property type="entry name" value="alpha/beta-Hydrolases"/>
    <property type="match status" value="1"/>
</dbReference>
<protein>
    <submittedName>
        <fullName evidence="2">Alpha/beta hydrolase</fullName>
    </submittedName>
</protein>
<dbReference type="GO" id="GO:0016787">
    <property type="term" value="F:hydrolase activity"/>
    <property type="evidence" value="ECO:0007669"/>
    <property type="project" value="UniProtKB-KW"/>
</dbReference>